<comment type="caution">
    <text evidence="2">The sequence shown here is derived from an EMBL/GenBank/DDBJ whole genome shotgun (WGS) entry which is preliminary data.</text>
</comment>
<keyword evidence="3" id="KW-1185">Reference proteome</keyword>
<feature type="compositionally biased region" description="Basic and acidic residues" evidence="1">
    <location>
        <begin position="391"/>
        <end position="414"/>
    </location>
</feature>
<gene>
    <name evidence="2" type="ORF">PMAYCL1PPCAC_24580</name>
</gene>
<accession>A0AAN5D214</accession>
<dbReference type="EMBL" id="BTRK01000005">
    <property type="protein sequence ID" value="GMR54385.1"/>
    <property type="molecule type" value="Genomic_DNA"/>
</dbReference>
<evidence type="ECO:0000313" key="3">
    <source>
        <dbReference type="Proteomes" id="UP001328107"/>
    </source>
</evidence>
<evidence type="ECO:0000256" key="1">
    <source>
        <dbReference type="SAM" id="MobiDB-lite"/>
    </source>
</evidence>
<name>A0AAN5D214_9BILA</name>
<organism evidence="2 3">
    <name type="scientific">Pristionchus mayeri</name>
    <dbReference type="NCBI Taxonomy" id="1317129"/>
    <lineage>
        <taxon>Eukaryota</taxon>
        <taxon>Metazoa</taxon>
        <taxon>Ecdysozoa</taxon>
        <taxon>Nematoda</taxon>
        <taxon>Chromadorea</taxon>
        <taxon>Rhabditida</taxon>
        <taxon>Rhabditina</taxon>
        <taxon>Diplogasteromorpha</taxon>
        <taxon>Diplogasteroidea</taxon>
        <taxon>Neodiplogasteridae</taxon>
        <taxon>Pristionchus</taxon>
    </lineage>
</organism>
<protein>
    <submittedName>
        <fullName evidence="2">Uncharacterized protein</fullName>
    </submittedName>
</protein>
<proteinExistence type="predicted"/>
<dbReference type="Proteomes" id="UP001328107">
    <property type="component" value="Unassembled WGS sequence"/>
</dbReference>
<sequence length="434" mass="49951">MATDSEERPVSPHFYLRILEENNPGGTGASEDTEDAQIPPQIKQSLLELISTAHNEQWLAGLRSSMAPLLCPLSQQLQSFSKISAAEIAVQLKELEGKMPEELKIQLRELTREQLRKVVHTDWLDGEVKEAKECMPENKESTTSMPSDVSGVKLIIELSIIPPRSSLTAQRTEARRNWLENREKEVDPDCWFTKQALALRRLSNEKRNSRARRTFRCPVEYLESKAAPTDFEVVEVDDTSPLHREQRMRQYLALPEVAANEFMQSETPRLMERHCGKLQGRCCKEWVKRGEHEEVAVEGIAAMIRRTLEESPEEIQLQLQQLEPEQMARVLLLDWVDRIEELRRNGLPFDEMIGCCFVDILCKLLSLCFASSIYPEKLRRLVNQTLAENEEERRRKNAEMEKNTKRNEECELRKGSSPSSLVIREGLIAESGER</sequence>
<reference evidence="3" key="1">
    <citation type="submission" date="2022-10" db="EMBL/GenBank/DDBJ databases">
        <title>Genome assembly of Pristionchus species.</title>
        <authorList>
            <person name="Yoshida K."/>
            <person name="Sommer R.J."/>
        </authorList>
    </citation>
    <scope>NUCLEOTIDE SEQUENCE [LARGE SCALE GENOMIC DNA]</scope>
    <source>
        <strain evidence="3">RS5460</strain>
    </source>
</reference>
<dbReference type="AlphaFoldDB" id="A0AAN5D214"/>
<feature type="region of interest" description="Disordered" evidence="1">
    <location>
        <begin position="389"/>
        <end position="418"/>
    </location>
</feature>
<evidence type="ECO:0000313" key="2">
    <source>
        <dbReference type="EMBL" id="GMR54385.1"/>
    </source>
</evidence>